<gene>
    <name evidence="1" type="ORF">CAWG_00885</name>
</gene>
<dbReference type="AlphaFoldDB" id="C4YEC8"/>
<reference evidence="1 2" key="1">
    <citation type="journal article" date="2009" name="Nature">
        <title>Evolution of pathogenicity and sexual reproduction in eight Candida genomes.</title>
        <authorList>
            <person name="Butler G."/>
            <person name="Rasmussen M.D."/>
            <person name="Lin M.F."/>
            <person name="Santos M.A."/>
            <person name="Sakthikumar S."/>
            <person name="Munro C.A."/>
            <person name="Rheinbay E."/>
            <person name="Grabherr M."/>
            <person name="Forche A."/>
            <person name="Reedy J.L."/>
            <person name="Agrafioti I."/>
            <person name="Arnaud M.B."/>
            <person name="Bates S."/>
            <person name="Brown A.J."/>
            <person name="Brunke S."/>
            <person name="Costanzo M.C."/>
            <person name="Fitzpatrick D.A."/>
            <person name="de Groot P.W."/>
            <person name="Harris D."/>
            <person name="Hoyer L.L."/>
            <person name="Hube B."/>
            <person name="Klis F.M."/>
            <person name="Kodira C."/>
            <person name="Lennard N."/>
            <person name="Logue M.E."/>
            <person name="Martin R."/>
            <person name="Neiman A.M."/>
            <person name="Nikolaou E."/>
            <person name="Quail M.A."/>
            <person name="Quinn J."/>
            <person name="Santos M.C."/>
            <person name="Schmitzberger F.F."/>
            <person name="Sherlock G."/>
            <person name="Shah P."/>
            <person name="Silverstein K.A."/>
            <person name="Skrzypek M.S."/>
            <person name="Soll D."/>
            <person name="Staggs R."/>
            <person name="Stansfield I."/>
            <person name="Stumpf M.P."/>
            <person name="Sudbery P.E."/>
            <person name="Srikantha T."/>
            <person name="Zeng Q."/>
            <person name="Berman J."/>
            <person name="Berriman M."/>
            <person name="Heitman J."/>
            <person name="Gow N.A."/>
            <person name="Lorenz M.C."/>
            <person name="Birren B.W."/>
            <person name="Kellis M."/>
            <person name="Cuomo C.A."/>
        </authorList>
    </citation>
    <scope>NUCLEOTIDE SEQUENCE [LARGE SCALE GENOMIC DNA]</scope>
    <source>
        <strain evidence="1 2">WO-1</strain>
    </source>
</reference>
<proteinExistence type="predicted"/>
<name>C4YEC8_CANAW</name>
<dbReference type="VEuPathDB" id="FungiDB:CAWG_00885"/>
<evidence type="ECO:0000313" key="1">
    <source>
        <dbReference type="EMBL" id="EEQ42664.1"/>
    </source>
</evidence>
<protein>
    <submittedName>
        <fullName evidence="1">Uncharacterized protein</fullName>
    </submittedName>
</protein>
<dbReference type="Proteomes" id="UP000001429">
    <property type="component" value="Chromosome 1"/>
</dbReference>
<dbReference type="OMA" id="CYLLPLN"/>
<accession>C4YEC8</accession>
<organism evidence="1 2">
    <name type="scientific">Candida albicans (strain WO-1)</name>
    <name type="common">Yeast</name>
    <dbReference type="NCBI Taxonomy" id="294748"/>
    <lineage>
        <taxon>Eukaryota</taxon>
        <taxon>Fungi</taxon>
        <taxon>Dikarya</taxon>
        <taxon>Ascomycota</taxon>
        <taxon>Saccharomycotina</taxon>
        <taxon>Pichiomycetes</taxon>
        <taxon>Debaryomycetaceae</taxon>
        <taxon>Candida/Lodderomyces clade</taxon>
        <taxon>Candida</taxon>
    </lineage>
</organism>
<evidence type="ECO:0000313" key="2">
    <source>
        <dbReference type="Proteomes" id="UP000001429"/>
    </source>
</evidence>
<dbReference type="PaxDb" id="5476-C4YEC8"/>
<dbReference type="HOGENOM" id="CLU_148781_0_0_1"/>
<keyword evidence="2" id="KW-1185">Reference proteome</keyword>
<dbReference type="EMBL" id="CH672346">
    <property type="protein sequence ID" value="EEQ42664.1"/>
    <property type="molecule type" value="Genomic_DNA"/>
</dbReference>
<sequence>MHYDKLFQAVSINLSNMCFVFSFKIELILAKKRTIRSTSTSNAQKYHNPYRTDNVKLHCPSILKHVLLFGNSAPSCCKFCIYCYLLPLNMTACKLLSLQKQNWKCCDKKIVIQNCKKKSMCEIAI</sequence>